<dbReference type="OrthoDB" id="5280083at2759"/>
<sequence length="59" mass="6377">MCNFKNTVFTCGCEIEENTSVCGWVNDDMSECMASSQSVDVRSSRTCGTKKCKNGGLAL</sequence>
<keyword evidence="2" id="KW-1185">Reference proteome</keyword>
<protein>
    <submittedName>
        <fullName evidence="1">Uncharacterized protein</fullName>
    </submittedName>
</protein>
<accession>A0A3N4L0Z0</accession>
<dbReference type="EMBL" id="ML119108">
    <property type="protein sequence ID" value="RPB16483.1"/>
    <property type="molecule type" value="Genomic_DNA"/>
</dbReference>
<proteinExistence type="predicted"/>
<dbReference type="Proteomes" id="UP000277580">
    <property type="component" value="Unassembled WGS sequence"/>
</dbReference>
<organism evidence="1 2">
    <name type="scientific">Morchella conica CCBAS932</name>
    <dbReference type="NCBI Taxonomy" id="1392247"/>
    <lineage>
        <taxon>Eukaryota</taxon>
        <taxon>Fungi</taxon>
        <taxon>Dikarya</taxon>
        <taxon>Ascomycota</taxon>
        <taxon>Pezizomycotina</taxon>
        <taxon>Pezizomycetes</taxon>
        <taxon>Pezizales</taxon>
        <taxon>Morchellaceae</taxon>
        <taxon>Morchella</taxon>
    </lineage>
</organism>
<gene>
    <name evidence="1" type="ORF">P167DRAFT_257755</name>
</gene>
<name>A0A3N4L0Z0_9PEZI</name>
<dbReference type="AlphaFoldDB" id="A0A3N4L0Z0"/>
<reference evidence="1 2" key="1">
    <citation type="journal article" date="2018" name="Nat. Ecol. Evol.">
        <title>Pezizomycetes genomes reveal the molecular basis of ectomycorrhizal truffle lifestyle.</title>
        <authorList>
            <person name="Murat C."/>
            <person name="Payen T."/>
            <person name="Noel B."/>
            <person name="Kuo A."/>
            <person name="Morin E."/>
            <person name="Chen J."/>
            <person name="Kohler A."/>
            <person name="Krizsan K."/>
            <person name="Balestrini R."/>
            <person name="Da Silva C."/>
            <person name="Montanini B."/>
            <person name="Hainaut M."/>
            <person name="Levati E."/>
            <person name="Barry K.W."/>
            <person name="Belfiori B."/>
            <person name="Cichocki N."/>
            <person name="Clum A."/>
            <person name="Dockter R.B."/>
            <person name="Fauchery L."/>
            <person name="Guy J."/>
            <person name="Iotti M."/>
            <person name="Le Tacon F."/>
            <person name="Lindquist E.A."/>
            <person name="Lipzen A."/>
            <person name="Malagnac F."/>
            <person name="Mello A."/>
            <person name="Molinier V."/>
            <person name="Miyauchi S."/>
            <person name="Poulain J."/>
            <person name="Riccioni C."/>
            <person name="Rubini A."/>
            <person name="Sitrit Y."/>
            <person name="Splivallo R."/>
            <person name="Traeger S."/>
            <person name="Wang M."/>
            <person name="Zifcakova L."/>
            <person name="Wipf D."/>
            <person name="Zambonelli A."/>
            <person name="Paolocci F."/>
            <person name="Nowrousian M."/>
            <person name="Ottonello S."/>
            <person name="Baldrian P."/>
            <person name="Spatafora J.W."/>
            <person name="Henrissat B."/>
            <person name="Nagy L.G."/>
            <person name="Aury J.M."/>
            <person name="Wincker P."/>
            <person name="Grigoriev I.V."/>
            <person name="Bonfante P."/>
            <person name="Martin F.M."/>
        </authorList>
    </citation>
    <scope>NUCLEOTIDE SEQUENCE [LARGE SCALE GENOMIC DNA]</scope>
    <source>
        <strain evidence="1 2">CCBAS932</strain>
    </source>
</reference>
<evidence type="ECO:0000313" key="2">
    <source>
        <dbReference type="Proteomes" id="UP000277580"/>
    </source>
</evidence>
<evidence type="ECO:0000313" key="1">
    <source>
        <dbReference type="EMBL" id="RPB16483.1"/>
    </source>
</evidence>
<dbReference type="InParanoid" id="A0A3N4L0Z0"/>